<keyword evidence="3" id="KW-0521">NADP</keyword>
<dbReference type="GO" id="GO:0005739">
    <property type="term" value="C:mitochondrion"/>
    <property type="evidence" value="ECO:0007669"/>
    <property type="project" value="TreeGrafter"/>
</dbReference>
<evidence type="ECO:0000256" key="1">
    <source>
        <dbReference type="ARBA" id="ARBA00007870"/>
    </source>
</evidence>
<accession>A0AB34KHE0</accession>
<dbReference type="EMBL" id="JAAQHG020000036">
    <property type="protein sequence ID" value="KAL1583397.1"/>
    <property type="molecule type" value="Genomic_DNA"/>
</dbReference>
<dbReference type="InterPro" id="IPR003710">
    <property type="entry name" value="ApbA"/>
</dbReference>
<dbReference type="InterPro" id="IPR013328">
    <property type="entry name" value="6PGD_dom2"/>
</dbReference>
<dbReference type="InterPro" id="IPR013332">
    <property type="entry name" value="KPR_N"/>
</dbReference>
<dbReference type="InterPro" id="IPR008927">
    <property type="entry name" value="6-PGluconate_DH-like_C_sf"/>
</dbReference>
<feature type="domain" description="Ketopantoate reductase C-terminal" evidence="8">
    <location>
        <begin position="327"/>
        <end position="456"/>
    </location>
</feature>
<dbReference type="AlphaFoldDB" id="A0AB34KHE0"/>
<evidence type="ECO:0000256" key="2">
    <source>
        <dbReference type="ARBA" id="ARBA00013014"/>
    </source>
</evidence>
<dbReference type="PANTHER" id="PTHR43765">
    <property type="entry name" value="2-DEHYDROPANTOATE 2-REDUCTASE-RELATED"/>
    <property type="match status" value="1"/>
</dbReference>
<evidence type="ECO:0000313" key="9">
    <source>
        <dbReference type="EMBL" id="KAL1583397.1"/>
    </source>
</evidence>
<feature type="domain" description="Ketopantoate reductase N-terminal" evidence="7">
    <location>
        <begin position="51"/>
        <end position="270"/>
    </location>
</feature>
<dbReference type="Gene3D" id="3.40.50.720">
    <property type="entry name" value="NAD(P)-binding Rossmann-like Domain"/>
    <property type="match status" value="1"/>
</dbReference>
<gene>
    <name evidence="9" type="ORF">WHR41_08059</name>
</gene>
<dbReference type="Pfam" id="PF08546">
    <property type="entry name" value="ApbA_C"/>
    <property type="match status" value="1"/>
</dbReference>
<dbReference type="InterPro" id="IPR050838">
    <property type="entry name" value="Ketopantoate_reductase"/>
</dbReference>
<dbReference type="SUPFAM" id="SSF48179">
    <property type="entry name" value="6-phosphogluconate dehydrogenase C-terminal domain-like"/>
    <property type="match status" value="1"/>
</dbReference>
<evidence type="ECO:0000313" key="10">
    <source>
        <dbReference type="Proteomes" id="UP000803884"/>
    </source>
</evidence>
<evidence type="ECO:0000256" key="5">
    <source>
        <dbReference type="ARBA" id="ARBA00032024"/>
    </source>
</evidence>
<evidence type="ECO:0000256" key="3">
    <source>
        <dbReference type="ARBA" id="ARBA00022857"/>
    </source>
</evidence>
<dbReference type="Proteomes" id="UP000803884">
    <property type="component" value="Unassembled WGS sequence"/>
</dbReference>
<dbReference type="NCBIfam" id="TIGR00745">
    <property type="entry name" value="apbA_panE"/>
    <property type="match status" value="1"/>
</dbReference>
<dbReference type="GeneID" id="96009501"/>
<evidence type="ECO:0000259" key="7">
    <source>
        <dbReference type="Pfam" id="PF02558"/>
    </source>
</evidence>
<evidence type="ECO:0000259" key="8">
    <source>
        <dbReference type="Pfam" id="PF08546"/>
    </source>
</evidence>
<keyword evidence="10" id="KW-1185">Reference proteome</keyword>
<dbReference type="GO" id="GO:0008677">
    <property type="term" value="F:2-dehydropantoate 2-reductase activity"/>
    <property type="evidence" value="ECO:0007669"/>
    <property type="project" value="UniProtKB-EC"/>
</dbReference>
<reference evidence="9 10" key="1">
    <citation type="journal article" date="2020" name="Microbiol. Resour. Announc.">
        <title>Draft Genome Sequence of a Cladosporium Species Isolated from the Mesophotic Ascidian Didemnum maculosum.</title>
        <authorList>
            <person name="Gioti A."/>
            <person name="Siaperas R."/>
            <person name="Nikolaivits E."/>
            <person name="Le Goff G."/>
            <person name="Ouazzani J."/>
            <person name="Kotoulas G."/>
            <person name="Topakas E."/>
        </authorList>
    </citation>
    <scope>NUCLEOTIDE SEQUENCE [LARGE SCALE GENOMIC DNA]</scope>
    <source>
        <strain evidence="9 10">TM138-S3</strain>
    </source>
</reference>
<dbReference type="Pfam" id="PF02558">
    <property type="entry name" value="ApbA"/>
    <property type="match status" value="1"/>
</dbReference>
<feature type="region of interest" description="Disordered" evidence="6">
    <location>
        <begin position="1"/>
        <end position="27"/>
    </location>
</feature>
<dbReference type="InterPro" id="IPR013752">
    <property type="entry name" value="KPA_reductase"/>
</dbReference>
<name>A0AB34KHE0_9PEZI</name>
<comment type="similarity">
    <text evidence="1">Belongs to the ketopantoate reductase family.</text>
</comment>
<evidence type="ECO:0000256" key="6">
    <source>
        <dbReference type="SAM" id="MobiDB-lite"/>
    </source>
</evidence>
<dbReference type="Gene3D" id="1.10.1040.10">
    <property type="entry name" value="N-(1-d-carboxylethyl)-l-norvaline Dehydrogenase, domain 2"/>
    <property type="match status" value="1"/>
</dbReference>
<protein>
    <recommendedName>
        <fullName evidence="2">2-dehydropantoate 2-reductase</fullName>
        <ecNumber evidence="2">1.1.1.169</ecNumber>
    </recommendedName>
    <alternativeName>
        <fullName evidence="5">Ketopantoate reductase</fullName>
    </alternativeName>
</protein>
<dbReference type="RefSeq" id="XP_069226504.1">
    <property type="nucleotide sequence ID" value="XM_069376663.1"/>
</dbReference>
<dbReference type="GO" id="GO:0050661">
    <property type="term" value="F:NADP binding"/>
    <property type="evidence" value="ECO:0007669"/>
    <property type="project" value="TreeGrafter"/>
</dbReference>
<dbReference type="EC" id="1.1.1.169" evidence="2"/>
<keyword evidence="4" id="KW-0560">Oxidoreductase</keyword>
<comment type="caution">
    <text evidence="9">The sequence shown here is derived from an EMBL/GenBank/DDBJ whole genome shotgun (WGS) entry which is preliminary data.</text>
</comment>
<proteinExistence type="inferred from homology"/>
<organism evidence="9 10">
    <name type="scientific">Cladosporium halotolerans</name>
    <dbReference type="NCBI Taxonomy" id="1052096"/>
    <lineage>
        <taxon>Eukaryota</taxon>
        <taxon>Fungi</taxon>
        <taxon>Dikarya</taxon>
        <taxon>Ascomycota</taxon>
        <taxon>Pezizomycotina</taxon>
        <taxon>Dothideomycetes</taxon>
        <taxon>Dothideomycetidae</taxon>
        <taxon>Cladosporiales</taxon>
        <taxon>Cladosporiaceae</taxon>
        <taxon>Cladosporium</taxon>
    </lineage>
</organism>
<dbReference type="SUPFAM" id="SSF51735">
    <property type="entry name" value="NAD(P)-binding Rossmann-fold domains"/>
    <property type="match status" value="1"/>
</dbReference>
<sequence length="480" mass="53291">MDARTESTEGYRSPPGFNEDPSTDNMEGQTLEYTQSDMDRQYASFQVPRRVHILGTGSIGKLVAHSIRGIANPPPVTLLLHKRALLNAWKEGSRQVTVSDDGNEIHRKGFDVELMPDRRVQHGVELKDGQANLHDDPDVRPHRAAKALQNQDATEEPAKPVAYKELVRAEGASDDYDDTIHNLIVTTKAAYTVAALAVIKHRLKSSSTICFLQNGMGVIEEVNEKIFPDEDRRPNYMQGVITHGANVPPELAARNPYYVVHAGHGTISLSLIPSPSAKANPASLIRDNSSNVEDRETERWADSSRYLLRTLTRTPVLCAVGFTPTELLQLQLEKLAVNSVLNPLTVLLDARNGSLLYNFAVTRTLRLLLAETSLVIRSLPELQNIPNVETRFSSQRLETLVFSVANTTRNNISSMLADVRGGRQTEAEYINGYIVKRGEEMGIKCVVNYAIMQTVLGKSMLTQREARGEYATEPRDPSEI</sequence>
<evidence type="ECO:0000256" key="4">
    <source>
        <dbReference type="ARBA" id="ARBA00023002"/>
    </source>
</evidence>
<dbReference type="GO" id="GO:0015940">
    <property type="term" value="P:pantothenate biosynthetic process"/>
    <property type="evidence" value="ECO:0007669"/>
    <property type="project" value="InterPro"/>
</dbReference>
<dbReference type="InterPro" id="IPR036291">
    <property type="entry name" value="NAD(P)-bd_dom_sf"/>
</dbReference>
<dbReference type="PANTHER" id="PTHR43765:SF2">
    <property type="entry name" value="2-DEHYDROPANTOATE 2-REDUCTASE"/>
    <property type="match status" value="1"/>
</dbReference>